<dbReference type="Proteomes" id="UP000246132">
    <property type="component" value="Unassembled WGS sequence"/>
</dbReference>
<comment type="caution">
    <text evidence="3">The sequence shown here is derived from an EMBL/GenBank/DDBJ whole genome shotgun (WGS) entry which is preliminary data.</text>
</comment>
<feature type="region of interest" description="Disordered" evidence="1">
    <location>
        <begin position="1"/>
        <end position="42"/>
    </location>
</feature>
<dbReference type="Gene3D" id="3.30.2390.10">
    <property type="entry name" value="TTHA1013-like"/>
    <property type="match status" value="1"/>
</dbReference>
<feature type="domain" description="DUF1902" evidence="2">
    <location>
        <begin position="98"/>
        <end position="149"/>
    </location>
</feature>
<evidence type="ECO:0000313" key="3">
    <source>
        <dbReference type="EMBL" id="RKF07885.1"/>
    </source>
</evidence>
<evidence type="ECO:0000313" key="4">
    <source>
        <dbReference type="Proteomes" id="UP000246132"/>
    </source>
</evidence>
<sequence>MDACGERHARRAPARHGRSHDAERRRPGARGGHGKNGKNRHHCRPVVREQCEEVGHAHLWAILPSRHPTSQTLRVLLASAQSAYRLQHGLKETNVPRTYTVRAVWDDDAKVWVADSDIEGLHIEADSIDAFESTLHDVAAELVAANHVTDADLDKFTARDLIPAIVFVKPEPQAA</sequence>
<dbReference type="AlphaFoldDB" id="A0A3A8ADH5"/>
<evidence type="ECO:0000259" key="2">
    <source>
        <dbReference type="Pfam" id="PF08972"/>
    </source>
</evidence>
<feature type="compositionally biased region" description="Basic residues" evidence="1">
    <location>
        <begin position="32"/>
        <end position="42"/>
    </location>
</feature>
<organism evidence="3 4">
    <name type="scientific">Oceaniradius stylonematis</name>
    <dbReference type="NCBI Taxonomy" id="2184161"/>
    <lineage>
        <taxon>Bacteria</taxon>
        <taxon>Pseudomonadati</taxon>
        <taxon>Pseudomonadota</taxon>
        <taxon>Alphaproteobacteria</taxon>
        <taxon>Hyphomicrobiales</taxon>
        <taxon>Ahrensiaceae</taxon>
        <taxon>Oceaniradius</taxon>
    </lineage>
</organism>
<reference evidence="3 4" key="1">
    <citation type="journal article" date="2018" name="Int. J. Syst. Bacteriol.">
        <title>Oceaniradius stylonemae gen. nov., sp. nov., isolated from a red alga, Stylonema cornu-cervi.</title>
        <authorList>
            <person name="Jeong S."/>
        </authorList>
    </citation>
    <scope>NUCLEOTIDE SEQUENCE [LARGE SCALE GENOMIC DNA]</scope>
    <source>
        <strain evidence="3 4">StC1</strain>
    </source>
</reference>
<dbReference type="InterPro" id="IPR015066">
    <property type="entry name" value="DUF1902"/>
</dbReference>
<feature type="compositionally biased region" description="Basic residues" evidence="1">
    <location>
        <begin position="8"/>
        <end position="18"/>
    </location>
</feature>
<proteinExistence type="predicted"/>
<dbReference type="InterPro" id="IPR035069">
    <property type="entry name" value="TTHA1013/TTHA0281-like"/>
</dbReference>
<evidence type="ECO:0000256" key="1">
    <source>
        <dbReference type="SAM" id="MobiDB-lite"/>
    </source>
</evidence>
<dbReference type="Pfam" id="PF08972">
    <property type="entry name" value="DUF1902"/>
    <property type="match status" value="1"/>
</dbReference>
<gene>
    <name evidence="3" type="ORF">DEM25_005055</name>
</gene>
<name>A0A3A8ADH5_9HYPH</name>
<keyword evidence="4" id="KW-1185">Reference proteome</keyword>
<accession>A0A3A8ADH5</accession>
<dbReference type="EMBL" id="QFWV02000004">
    <property type="protein sequence ID" value="RKF07885.1"/>
    <property type="molecule type" value="Genomic_DNA"/>
</dbReference>
<dbReference type="SUPFAM" id="SSF143100">
    <property type="entry name" value="TTHA1013/TTHA0281-like"/>
    <property type="match status" value="1"/>
</dbReference>
<protein>
    <submittedName>
        <fullName evidence="3">DUF1902 domain-containing protein</fullName>
    </submittedName>
</protein>